<accession>A0A7W0C8M5</accession>
<keyword evidence="1" id="KW-0812">Transmembrane</keyword>
<comment type="caution">
    <text evidence="2">The sequence shown here is derived from an EMBL/GenBank/DDBJ whole genome shotgun (WGS) entry which is preliminary data.</text>
</comment>
<dbReference type="EMBL" id="JACDUS010000003">
    <property type="protein sequence ID" value="MBA2881079.1"/>
    <property type="molecule type" value="Genomic_DNA"/>
</dbReference>
<proteinExistence type="predicted"/>
<feature type="transmembrane region" description="Helical" evidence="1">
    <location>
        <begin position="20"/>
        <end position="38"/>
    </location>
</feature>
<name>A0A7W0C8M5_9BACT</name>
<protein>
    <submittedName>
        <fullName evidence="2">Putative small integral membrane protein</fullName>
    </submittedName>
</protein>
<organism evidence="2 3">
    <name type="scientific">Desulfosalsimonas propionicica</name>
    <dbReference type="NCBI Taxonomy" id="332175"/>
    <lineage>
        <taxon>Bacteria</taxon>
        <taxon>Pseudomonadati</taxon>
        <taxon>Thermodesulfobacteriota</taxon>
        <taxon>Desulfobacteria</taxon>
        <taxon>Desulfobacterales</taxon>
        <taxon>Desulfosalsimonadaceae</taxon>
        <taxon>Desulfosalsimonas</taxon>
    </lineage>
</organism>
<dbReference type="Proteomes" id="UP000525298">
    <property type="component" value="Unassembled WGS sequence"/>
</dbReference>
<keyword evidence="1" id="KW-1133">Transmembrane helix</keyword>
<dbReference type="AlphaFoldDB" id="A0A7W0C8M5"/>
<reference evidence="2 3" key="1">
    <citation type="submission" date="2020-07" db="EMBL/GenBank/DDBJ databases">
        <title>Genomic Encyclopedia of Type Strains, Phase IV (KMG-IV): sequencing the most valuable type-strain genomes for metagenomic binning, comparative biology and taxonomic classification.</title>
        <authorList>
            <person name="Goeker M."/>
        </authorList>
    </citation>
    <scope>NUCLEOTIDE SEQUENCE [LARGE SCALE GENOMIC DNA]</scope>
    <source>
        <strain evidence="2 3">DSM 17721</strain>
    </source>
</reference>
<dbReference type="InterPro" id="IPR018678">
    <property type="entry name" value="DUF2160_TM"/>
</dbReference>
<dbReference type="RefSeq" id="WP_220128313.1">
    <property type="nucleotide sequence ID" value="NZ_JACDUS010000003.1"/>
</dbReference>
<evidence type="ECO:0000313" key="3">
    <source>
        <dbReference type="Proteomes" id="UP000525298"/>
    </source>
</evidence>
<evidence type="ECO:0000313" key="2">
    <source>
        <dbReference type="EMBL" id="MBA2881079.1"/>
    </source>
</evidence>
<feature type="transmembrane region" description="Helical" evidence="1">
    <location>
        <begin position="58"/>
        <end position="75"/>
    </location>
</feature>
<dbReference type="Pfam" id="PF09928">
    <property type="entry name" value="DUF2160"/>
    <property type="match status" value="1"/>
</dbReference>
<sequence>MVDWIAVNTSWMYWTWQSGLALGGLFAAIAFMGIWDGIAPSVPRKGFLPIRTTRGDRFFIGIISLIAVFLIWLGIAGDTALWIPLAISLAWFAAEGRWG</sequence>
<gene>
    <name evidence="2" type="ORF">HNR65_001405</name>
</gene>
<keyword evidence="3" id="KW-1185">Reference proteome</keyword>
<keyword evidence="1" id="KW-0472">Membrane</keyword>
<evidence type="ECO:0000256" key="1">
    <source>
        <dbReference type="SAM" id="Phobius"/>
    </source>
</evidence>